<evidence type="ECO:0000313" key="3">
    <source>
        <dbReference type="Proteomes" id="UP000188603"/>
    </source>
</evidence>
<evidence type="ECO:0000256" key="1">
    <source>
        <dbReference type="SAM" id="Phobius"/>
    </source>
</evidence>
<dbReference type="Proteomes" id="UP000188603">
    <property type="component" value="Chromosome"/>
</dbReference>
<sequence length="63" mass="6404">MARIMELTGLSAQAAGVVLLFIDVASTVGLLMSLTGIGLTAASAIIAYRATIRNLSKQAAIAL</sequence>
<keyword evidence="1" id="KW-0472">Membrane</keyword>
<protein>
    <submittedName>
        <fullName evidence="2">Uncharacterized protein</fullName>
    </submittedName>
</protein>
<dbReference type="KEGG" id="ntr:B0W44_02665"/>
<dbReference type="SUPFAM" id="SSF47781">
    <property type="entry name" value="RuvA domain 2-like"/>
    <property type="match status" value="1"/>
</dbReference>
<reference evidence="2 3" key="1">
    <citation type="journal article" date="2015" name="Int. J. Syst. Evol. Microbiol.">
        <title>Novibacillus thermophilus gen. nov., sp. nov., a Gram-staining-negative and moderately thermophilic member of the family Thermoactinomycetaceae.</title>
        <authorList>
            <person name="Yang G."/>
            <person name="Chen J."/>
            <person name="Zhou S."/>
        </authorList>
    </citation>
    <scope>NUCLEOTIDE SEQUENCE [LARGE SCALE GENOMIC DNA]</scope>
    <source>
        <strain evidence="2 3">SG-1</strain>
    </source>
</reference>
<keyword evidence="1" id="KW-0812">Transmembrane</keyword>
<dbReference type="InterPro" id="IPR010994">
    <property type="entry name" value="RuvA_2-like"/>
</dbReference>
<evidence type="ECO:0000313" key="2">
    <source>
        <dbReference type="EMBL" id="AQS54832.1"/>
    </source>
</evidence>
<organism evidence="2 3">
    <name type="scientific">Novibacillus thermophilus</name>
    <dbReference type="NCBI Taxonomy" id="1471761"/>
    <lineage>
        <taxon>Bacteria</taxon>
        <taxon>Bacillati</taxon>
        <taxon>Bacillota</taxon>
        <taxon>Bacilli</taxon>
        <taxon>Bacillales</taxon>
        <taxon>Thermoactinomycetaceae</taxon>
        <taxon>Novibacillus</taxon>
    </lineage>
</organism>
<proteinExistence type="predicted"/>
<dbReference type="AlphaFoldDB" id="A0A1U9K472"/>
<dbReference type="STRING" id="1471761.B0W44_02665"/>
<keyword evidence="1" id="KW-1133">Transmembrane helix</keyword>
<gene>
    <name evidence="2" type="ORF">B0W44_02665</name>
</gene>
<feature type="transmembrane region" description="Helical" evidence="1">
    <location>
        <begin position="30"/>
        <end position="48"/>
    </location>
</feature>
<name>A0A1U9K472_9BACL</name>
<dbReference type="EMBL" id="CP019699">
    <property type="protein sequence ID" value="AQS54832.1"/>
    <property type="molecule type" value="Genomic_DNA"/>
</dbReference>
<accession>A0A1U9K472</accession>
<keyword evidence="3" id="KW-1185">Reference proteome</keyword>
<dbReference type="RefSeq" id="WP_077718652.1">
    <property type="nucleotide sequence ID" value="NZ_CP019699.1"/>
</dbReference>